<dbReference type="Proteomes" id="UP000182062">
    <property type="component" value="Unassembled WGS sequence"/>
</dbReference>
<dbReference type="EMBL" id="MINN01000033">
    <property type="protein sequence ID" value="OIU73058.1"/>
    <property type="molecule type" value="Genomic_DNA"/>
</dbReference>
<gene>
    <name evidence="1" type="ORF">BHE18_15350</name>
</gene>
<accession>A0A1J6W644</accession>
<name>A0A1J6W644_9BACI</name>
<dbReference type="AlphaFoldDB" id="A0A1J6W644"/>
<proteinExistence type="predicted"/>
<sequence length="75" mass="8958">MILKRSYNSNMDHIFSEWIIKMENGSYNFSLDHKSLEWIINDCGRSCLNHCRPGIDWNLDYSIKVERNSIKNESF</sequence>
<keyword evidence="2" id="KW-1185">Reference proteome</keyword>
<evidence type="ECO:0000313" key="2">
    <source>
        <dbReference type="Proteomes" id="UP000182062"/>
    </source>
</evidence>
<reference evidence="1 2" key="1">
    <citation type="submission" date="2016-09" db="EMBL/GenBank/DDBJ databases">
        <title>Bacillus aquimaris SAMM genome sequence reveals colonization and biosurfactant production capacities.</title>
        <authorList>
            <person name="Waghmode S.R."/>
            <person name="Suryavanshi M.V."/>
        </authorList>
    </citation>
    <scope>NUCLEOTIDE SEQUENCE [LARGE SCALE GENOMIC DNA]</scope>
    <source>
        <strain evidence="1 2">SAMM</strain>
    </source>
</reference>
<evidence type="ECO:0000313" key="1">
    <source>
        <dbReference type="EMBL" id="OIU73058.1"/>
    </source>
</evidence>
<organism evidence="1 2">
    <name type="scientific">Rossellomorea aquimaris</name>
    <dbReference type="NCBI Taxonomy" id="189382"/>
    <lineage>
        <taxon>Bacteria</taxon>
        <taxon>Bacillati</taxon>
        <taxon>Bacillota</taxon>
        <taxon>Bacilli</taxon>
        <taxon>Bacillales</taxon>
        <taxon>Bacillaceae</taxon>
        <taxon>Rossellomorea</taxon>
    </lineage>
</organism>
<comment type="caution">
    <text evidence="1">The sequence shown here is derived from an EMBL/GenBank/DDBJ whole genome shotgun (WGS) entry which is preliminary data.</text>
</comment>
<protein>
    <submittedName>
        <fullName evidence="1">Uncharacterized protein</fullName>
    </submittedName>
</protein>